<dbReference type="Gene3D" id="1.10.10.10">
    <property type="entry name" value="Winged helix-like DNA-binding domain superfamily/Winged helix DNA-binding domain"/>
    <property type="match status" value="1"/>
</dbReference>
<evidence type="ECO:0000313" key="3">
    <source>
        <dbReference type="Proteomes" id="UP000325255"/>
    </source>
</evidence>
<dbReference type="GO" id="GO:0006950">
    <property type="term" value="P:response to stress"/>
    <property type="evidence" value="ECO:0007669"/>
    <property type="project" value="TreeGrafter"/>
</dbReference>
<dbReference type="Pfam" id="PF01047">
    <property type="entry name" value="MarR"/>
    <property type="match status" value="1"/>
</dbReference>
<dbReference type="AlphaFoldDB" id="A0A5M6IYN8"/>
<reference evidence="2 3" key="1">
    <citation type="submission" date="2019-09" db="EMBL/GenBank/DDBJ databases">
        <title>Genome sequence of Rhodovastum atsumiense, a diverse member of the Acetobacteraceae family of non-sulfur purple photosynthetic bacteria.</title>
        <authorList>
            <person name="Meyer T."/>
            <person name="Kyndt J."/>
        </authorList>
    </citation>
    <scope>NUCLEOTIDE SEQUENCE [LARGE SCALE GENOMIC DNA]</scope>
    <source>
        <strain evidence="2 3">DSM 21279</strain>
    </source>
</reference>
<name>A0A5M6IYN8_9PROT</name>
<dbReference type="Proteomes" id="UP000325255">
    <property type="component" value="Unassembled WGS sequence"/>
</dbReference>
<evidence type="ECO:0000313" key="2">
    <source>
        <dbReference type="EMBL" id="KAA5612495.1"/>
    </source>
</evidence>
<comment type="caution">
    <text evidence="2">The sequence shown here is derived from an EMBL/GenBank/DDBJ whole genome shotgun (WGS) entry which is preliminary data.</text>
</comment>
<dbReference type="OrthoDB" id="9812268at2"/>
<dbReference type="EMBL" id="VWPK01000012">
    <property type="protein sequence ID" value="KAA5612495.1"/>
    <property type="molecule type" value="Genomic_DNA"/>
</dbReference>
<protein>
    <submittedName>
        <fullName evidence="2">MarR family transcriptional regulator</fullName>
    </submittedName>
</protein>
<proteinExistence type="predicted"/>
<organism evidence="2 3">
    <name type="scientific">Rhodovastum atsumiense</name>
    <dbReference type="NCBI Taxonomy" id="504468"/>
    <lineage>
        <taxon>Bacteria</taxon>
        <taxon>Pseudomonadati</taxon>
        <taxon>Pseudomonadota</taxon>
        <taxon>Alphaproteobacteria</taxon>
        <taxon>Acetobacterales</taxon>
        <taxon>Acetobacteraceae</taxon>
        <taxon>Rhodovastum</taxon>
    </lineage>
</organism>
<dbReference type="SUPFAM" id="SSF46785">
    <property type="entry name" value="Winged helix' DNA-binding domain"/>
    <property type="match status" value="1"/>
</dbReference>
<sequence>MSAEHLSGVFHHVVIDMVRRDGPDLSARQFAVFMICTLQDGPHTIRGLAMDLKVSKPAITRCLDRLGMLGLVQRFPDPRDRRSVIVRATEGGLKLLSDLRGLLVGADADLAGVRPAGARSGAIG</sequence>
<evidence type="ECO:0000259" key="1">
    <source>
        <dbReference type="PROSITE" id="PS50995"/>
    </source>
</evidence>
<accession>A0A5M6IYN8</accession>
<feature type="domain" description="HTH marR-type" evidence="1">
    <location>
        <begin position="1"/>
        <end position="124"/>
    </location>
</feature>
<dbReference type="InterPro" id="IPR036388">
    <property type="entry name" value="WH-like_DNA-bd_sf"/>
</dbReference>
<dbReference type="InterPro" id="IPR036390">
    <property type="entry name" value="WH_DNA-bd_sf"/>
</dbReference>
<keyword evidence="3" id="KW-1185">Reference proteome</keyword>
<dbReference type="InterPro" id="IPR039422">
    <property type="entry name" value="MarR/SlyA-like"/>
</dbReference>
<dbReference type="PANTHER" id="PTHR33164:SF99">
    <property type="entry name" value="MARR FAMILY REGULATORY PROTEIN"/>
    <property type="match status" value="1"/>
</dbReference>
<dbReference type="PROSITE" id="PS50995">
    <property type="entry name" value="HTH_MARR_2"/>
    <property type="match status" value="1"/>
</dbReference>
<dbReference type="SMART" id="SM00347">
    <property type="entry name" value="HTH_MARR"/>
    <property type="match status" value="1"/>
</dbReference>
<dbReference type="GO" id="GO:0003700">
    <property type="term" value="F:DNA-binding transcription factor activity"/>
    <property type="evidence" value="ECO:0007669"/>
    <property type="project" value="InterPro"/>
</dbReference>
<gene>
    <name evidence="2" type="ORF">F1189_09355</name>
</gene>
<dbReference type="InterPro" id="IPR000835">
    <property type="entry name" value="HTH_MarR-typ"/>
</dbReference>
<dbReference type="PANTHER" id="PTHR33164">
    <property type="entry name" value="TRANSCRIPTIONAL REGULATOR, MARR FAMILY"/>
    <property type="match status" value="1"/>
</dbReference>